<evidence type="ECO:0000256" key="6">
    <source>
        <dbReference type="SAM" id="Phobius"/>
    </source>
</evidence>
<keyword evidence="8" id="KW-1185">Reference proteome</keyword>
<evidence type="ECO:0000256" key="4">
    <source>
        <dbReference type="ARBA" id="ARBA00022989"/>
    </source>
</evidence>
<evidence type="ECO:0000256" key="3">
    <source>
        <dbReference type="ARBA" id="ARBA00022692"/>
    </source>
</evidence>
<dbReference type="GO" id="GO:0016020">
    <property type="term" value="C:membrane"/>
    <property type="evidence" value="ECO:0007669"/>
    <property type="project" value="UniProtKB-SubCell"/>
</dbReference>
<feature type="transmembrane region" description="Helical" evidence="6">
    <location>
        <begin position="269"/>
        <end position="288"/>
    </location>
</feature>
<feature type="transmembrane region" description="Helical" evidence="6">
    <location>
        <begin position="233"/>
        <end position="257"/>
    </location>
</feature>
<keyword evidence="7" id="KW-0808">Transferase</keyword>
<dbReference type="PANTHER" id="PTHR42723:SF1">
    <property type="entry name" value="CHLOROPHYLL SYNTHASE, CHLOROPLASTIC"/>
    <property type="match status" value="1"/>
</dbReference>
<dbReference type="Gene3D" id="1.10.357.140">
    <property type="entry name" value="UbiA prenyltransferase"/>
    <property type="match status" value="1"/>
</dbReference>
<proteinExistence type="predicted"/>
<dbReference type="NCBIfam" id="NF009512">
    <property type="entry name" value="PRK12872.1-1"/>
    <property type="match status" value="1"/>
</dbReference>
<comment type="subcellular location">
    <subcellularLocation>
        <location evidence="1">Membrane</location>
        <topology evidence="1">Multi-pass membrane protein</topology>
    </subcellularLocation>
</comment>
<feature type="transmembrane region" description="Helical" evidence="6">
    <location>
        <begin position="72"/>
        <end position="92"/>
    </location>
</feature>
<evidence type="ECO:0000256" key="5">
    <source>
        <dbReference type="ARBA" id="ARBA00023136"/>
    </source>
</evidence>
<evidence type="ECO:0000256" key="2">
    <source>
        <dbReference type="ARBA" id="ARBA00022475"/>
    </source>
</evidence>
<feature type="transmembrane region" description="Helical" evidence="6">
    <location>
        <begin position="28"/>
        <end position="51"/>
    </location>
</feature>
<dbReference type="InterPro" id="IPR050475">
    <property type="entry name" value="Prenyltransferase_related"/>
</dbReference>
<organism evidence="7 8">
    <name type="scientific">Algibacter luteus</name>
    <dbReference type="NCBI Taxonomy" id="1178825"/>
    <lineage>
        <taxon>Bacteria</taxon>
        <taxon>Pseudomonadati</taxon>
        <taxon>Bacteroidota</taxon>
        <taxon>Flavobacteriia</taxon>
        <taxon>Flavobacteriales</taxon>
        <taxon>Flavobacteriaceae</taxon>
        <taxon>Algibacter</taxon>
    </lineage>
</organism>
<dbReference type="EMBL" id="FQYK01000002">
    <property type="protein sequence ID" value="SHI57341.1"/>
    <property type="molecule type" value="Genomic_DNA"/>
</dbReference>
<feature type="transmembrane region" description="Helical" evidence="6">
    <location>
        <begin position="98"/>
        <end position="115"/>
    </location>
</feature>
<dbReference type="Proteomes" id="UP000184396">
    <property type="component" value="Unassembled WGS sequence"/>
</dbReference>
<reference evidence="7 8" key="1">
    <citation type="submission" date="2016-11" db="EMBL/GenBank/DDBJ databases">
        <authorList>
            <person name="Jaros S."/>
            <person name="Januszkiewicz K."/>
            <person name="Wedrychowicz H."/>
        </authorList>
    </citation>
    <scope>NUCLEOTIDE SEQUENCE [LARGE SCALE GENOMIC DNA]</scope>
    <source>
        <strain evidence="7 8">CGMCC 1.12213</strain>
    </source>
</reference>
<keyword evidence="2" id="KW-1003">Cell membrane</keyword>
<evidence type="ECO:0000313" key="7">
    <source>
        <dbReference type="EMBL" id="SHI57341.1"/>
    </source>
</evidence>
<feature type="transmembrane region" description="Helical" evidence="6">
    <location>
        <begin position="210"/>
        <end position="227"/>
    </location>
</feature>
<dbReference type="InterPro" id="IPR000537">
    <property type="entry name" value="UbiA_prenyltransferase"/>
</dbReference>
<dbReference type="Pfam" id="PF01040">
    <property type="entry name" value="UbiA"/>
    <property type="match status" value="1"/>
</dbReference>
<dbReference type="STRING" id="1178825.SAMN05216261_1128"/>
<keyword evidence="3 6" id="KW-0812">Transmembrane</keyword>
<dbReference type="PANTHER" id="PTHR42723">
    <property type="entry name" value="CHLOROPHYLL SYNTHASE"/>
    <property type="match status" value="1"/>
</dbReference>
<feature type="transmembrane region" description="Helical" evidence="6">
    <location>
        <begin position="158"/>
        <end position="177"/>
    </location>
</feature>
<gene>
    <name evidence="7" type="ORF">SAMN05216261_1128</name>
</gene>
<sequence length="289" mass="32178">MIAVVQLLIKYALLESFGVQTTLDGLGISLLILATLCIAAAGYIINDIYDVETDTINKPDRVIIGKSISEKTAFNAFIALNIIGVGIGFYLSHRVGRAPFFSIFVIISILLYVYASYLKRTILIGNLVISALVALSLIIVGVFELIPAMTPTNQETQVVFFKVILDYALFAFGINLLREIAKDIEDIDGDYKAGMNTLPIAIGRERAKNILTVLNFIPLAALVYYVITDLYKQPVAVIYFLVFIVGPLLYITVKTFGTKTKKDFRHLSLMYKLVMLFGMLSLLFYLFIL</sequence>
<keyword evidence="4 6" id="KW-1133">Transmembrane helix</keyword>
<evidence type="ECO:0000313" key="8">
    <source>
        <dbReference type="Proteomes" id="UP000184396"/>
    </source>
</evidence>
<dbReference type="InterPro" id="IPR044878">
    <property type="entry name" value="UbiA_sf"/>
</dbReference>
<dbReference type="eggNOG" id="COG0382">
    <property type="taxonomic scope" value="Bacteria"/>
</dbReference>
<dbReference type="Gene3D" id="1.20.120.1780">
    <property type="entry name" value="UbiA prenyltransferase"/>
    <property type="match status" value="1"/>
</dbReference>
<dbReference type="CDD" id="cd13961">
    <property type="entry name" value="PT_UbiA_DGGGPS"/>
    <property type="match status" value="1"/>
</dbReference>
<name>A0A1M6C961_9FLAO</name>
<dbReference type="GO" id="GO:0016765">
    <property type="term" value="F:transferase activity, transferring alkyl or aryl (other than methyl) groups"/>
    <property type="evidence" value="ECO:0007669"/>
    <property type="project" value="InterPro"/>
</dbReference>
<evidence type="ECO:0000256" key="1">
    <source>
        <dbReference type="ARBA" id="ARBA00004141"/>
    </source>
</evidence>
<feature type="transmembrane region" description="Helical" evidence="6">
    <location>
        <begin position="122"/>
        <end position="146"/>
    </location>
</feature>
<keyword evidence="5 6" id="KW-0472">Membrane</keyword>
<accession>A0A1M6C961</accession>
<dbReference type="AlphaFoldDB" id="A0A1M6C961"/>
<protein>
    <submittedName>
        <fullName evidence="7">4-hydroxybenzoate polyprenyltransferase</fullName>
    </submittedName>
</protein>